<reference evidence="2" key="1">
    <citation type="journal article" date="2017" name="Nature">
        <title>The sunflower genome provides insights into oil metabolism, flowering and Asterid evolution.</title>
        <authorList>
            <person name="Badouin H."/>
            <person name="Gouzy J."/>
            <person name="Grassa C.J."/>
            <person name="Murat F."/>
            <person name="Staton S.E."/>
            <person name="Cottret L."/>
            <person name="Lelandais-Briere C."/>
            <person name="Owens G.L."/>
            <person name="Carrere S."/>
            <person name="Mayjonade B."/>
            <person name="Legrand L."/>
            <person name="Gill N."/>
            <person name="Kane N.C."/>
            <person name="Bowers J.E."/>
            <person name="Hubner S."/>
            <person name="Bellec A."/>
            <person name="Berard A."/>
            <person name="Berges H."/>
            <person name="Blanchet N."/>
            <person name="Boniface M.C."/>
            <person name="Brunel D."/>
            <person name="Catrice O."/>
            <person name="Chaidir N."/>
            <person name="Claudel C."/>
            <person name="Donnadieu C."/>
            <person name="Faraut T."/>
            <person name="Fievet G."/>
            <person name="Helmstetter N."/>
            <person name="King M."/>
            <person name="Knapp S.J."/>
            <person name="Lai Z."/>
            <person name="Le Paslier M.C."/>
            <person name="Lippi Y."/>
            <person name="Lorenzon L."/>
            <person name="Mandel J.R."/>
            <person name="Marage G."/>
            <person name="Marchand G."/>
            <person name="Marquand E."/>
            <person name="Bret-Mestries E."/>
            <person name="Morien E."/>
            <person name="Nambeesan S."/>
            <person name="Nguyen T."/>
            <person name="Pegot-Espagnet P."/>
            <person name="Pouilly N."/>
            <person name="Raftis F."/>
            <person name="Sallet E."/>
            <person name="Schiex T."/>
            <person name="Thomas J."/>
            <person name="Vandecasteele C."/>
            <person name="Vares D."/>
            <person name="Vear F."/>
            <person name="Vautrin S."/>
            <person name="Crespi M."/>
            <person name="Mangin B."/>
            <person name="Burke J.M."/>
            <person name="Salse J."/>
            <person name="Munos S."/>
            <person name="Vincourt P."/>
            <person name="Rieseberg L.H."/>
            <person name="Langlade N.B."/>
        </authorList>
    </citation>
    <scope>NUCLEOTIDE SEQUENCE [LARGE SCALE GENOMIC DNA]</scope>
    <source>
        <strain evidence="2">cv. SF193</strain>
    </source>
</reference>
<sequence length="73" mass="8027">MELLSNPKLTKIHQNQRGIELKIGALTNFVITQVGRSQGKSGEVLSGQVGTDARGHYKLLDENQASLKNRTHT</sequence>
<gene>
    <name evidence="1" type="ORF">HannXRQ_Chr07g0195761</name>
</gene>
<protein>
    <submittedName>
        <fullName evidence="1">Uncharacterized protein</fullName>
    </submittedName>
</protein>
<evidence type="ECO:0000313" key="1">
    <source>
        <dbReference type="EMBL" id="OTG20680.1"/>
    </source>
</evidence>
<dbReference type="EMBL" id="CM007896">
    <property type="protein sequence ID" value="OTG20680.1"/>
    <property type="molecule type" value="Genomic_DNA"/>
</dbReference>
<proteinExistence type="predicted"/>
<evidence type="ECO:0000313" key="2">
    <source>
        <dbReference type="Proteomes" id="UP000215914"/>
    </source>
</evidence>
<keyword evidence="2" id="KW-1185">Reference proteome</keyword>
<accession>A0A251UBE0</accession>
<dbReference type="InParanoid" id="A0A251UBE0"/>
<organism evidence="1 2">
    <name type="scientific">Helianthus annuus</name>
    <name type="common">Common sunflower</name>
    <dbReference type="NCBI Taxonomy" id="4232"/>
    <lineage>
        <taxon>Eukaryota</taxon>
        <taxon>Viridiplantae</taxon>
        <taxon>Streptophyta</taxon>
        <taxon>Embryophyta</taxon>
        <taxon>Tracheophyta</taxon>
        <taxon>Spermatophyta</taxon>
        <taxon>Magnoliopsida</taxon>
        <taxon>eudicotyledons</taxon>
        <taxon>Gunneridae</taxon>
        <taxon>Pentapetalae</taxon>
        <taxon>asterids</taxon>
        <taxon>campanulids</taxon>
        <taxon>Asterales</taxon>
        <taxon>Asteraceae</taxon>
        <taxon>Asteroideae</taxon>
        <taxon>Heliantheae alliance</taxon>
        <taxon>Heliantheae</taxon>
        <taxon>Helianthus</taxon>
    </lineage>
</organism>
<dbReference type="Proteomes" id="UP000215914">
    <property type="component" value="Chromosome 7"/>
</dbReference>
<dbReference type="AlphaFoldDB" id="A0A251UBE0"/>
<name>A0A251UBE0_HELAN</name>